<organism evidence="10 11">
    <name type="scientific">Aotine betaherpesvirus 1</name>
    <dbReference type="NCBI Taxonomy" id="50290"/>
    <lineage>
        <taxon>Viruses</taxon>
        <taxon>Duplodnaviria</taxon>
        <taxon>Heunggongvirae</taxon>
        <taxon>Peploviricota</taxon>
        <taxon>Herviviricetes</taxon>
        <taxon>Herpesvirales</taxon>
        <taxon>Orthoherpesviridae</taxon>
        <taxon>Betaherpesvirinae</taxon>
        <taxon>Cytomegalovirus</taxon>
        <taxon>Cytomegalovirus aotinebeta1</taxon>
    </lineage>
</organism>
<evidence type="ECO:0000256" key="2">
    <source>
        <dbReference type="ARBA" id="ARBA00022499"/>
    </source>
</evidence>
<keyword evidence="7" id="KW-0010">Activator</keyword>
<keyword evidence="5" id="KW-1048">Host nucleus</keyword>
<evidence type="ECO:0000256" key="7">
    <source>
        <dbReference type="ARBA" id="ARBA00023159"/>
    </source>
</evidence>
<accession>G8XUI0</accession>
<keyword evidence="11" id="KW-1185">Reference proteome</keyword>
<keyword evidence="6" id="KW-0832">Ubl conjugation</keyword>
<evidence type="ECO:0000313" key="10">
    <source>
        <dbReference type="EMBL" id="AEV80810.1"/>
    </source>
</evidence>
<feature type="region of interest" description="Disordered" evidence="9">
    <location>
        <begin position="403"/>
        <end position="471"/>
    </location>
</feature>
<dbReference type="Proteomes" id="UP000113968">
    <property type="component" value="Segment"/>
</dbReference>
<protein>
    <submittedName>
        <fullName evidence="10">Regulatory protein IE1</fullName>
    </submittedName>
</protein>
<keyword evidence="4" id="KW-0244">Early protein</keyword>
<sequence>MSDPKKFPGPASSPKRRHPQEEEDYEDPGEGTSSGTAAGPSTAPSLPKKLRPHEMNPVDAAAQFLRRAIQDEIETQMSLGDPLFSVSGAPSQFMDKFDDLRKFLIMCRKEMVFLANKKYREAGTNIIVQFRDIWGAVEKGIQLINETSQNVDPMKGIPCTVNSIYEGYVVDPQKKRQWLALLSAAADRTAEQSRLLLSTFKEKCDKNIDELIRKCRFSFLKYSEQLMKCLPMPKQTPLQSQAKAFIDNAESQDSEMVLSKIEFFMSGLEKDLKEILGNLDAVADKVTEEGCKNVMTDCKGVLDTTLYRCYALVNQASLYVNVMAMFLVEETVKVVSQNDDFNMDEELDILAKKTNAIAKEALAAAIFGYVHHGSAPNVEHFRQIAEEAVSVRDVPLSSVVIHGAGESDSEEITDQAVEPLAEQPAADIDQPGDHDDQASDHSGSGSEKGSGKSKRTPQPRTHPMVTRSKHS</sequence>
<name>G8XUI0_9BETA</name>
<evidence type="ECO:0000256" key="4">
    <source>
        <dbReference type="ARBA" id="ARBA00022518"/>
    </source>
</evidence>
<evidence type="ECO:0000313" key="11">
    <source>
        <dbReference type="Proteomes" id="UP000113968"/>
    </source>
</evidence>
<evidence type="ECO:0000256" key="8">
    <source>
        <dbReference type="ARBA" id="ARBA00023309"/>
    </source>
</evidence>
<dbReference type="GO" id="GO:0042025">
    <property type="term" value="C:host cell nucleus"/>
    <property type="evidence" value="ECO:0007669"/>
    <property type="project" value="UniProtKB-SubCell"/>
</dbReference>
<dbReference type="InterPro" id="IPR010855">
    <property type="entry name" value="Cytomega_IE1/IE2"/>
</dbReference>
<evidence type="ECO:0000256" key="5">
    <source>
        <dbReference type="ARBA" id="ARBA00022562"/>
    </source>
</evidence>
<dbReference type="KEGG" id="vg:11464177"/>
<reference evidence="10" key="1">
    <citation type="submission" date="2011-12" db="EMBL/GenBank/DDBJ databases">
        <title>Comparative genomics of primate cytomegaloviruses.</title>
        <authorList>
            <person name="Davison A.J."/>
            <person name="Holton M."/>
            <person name="Dolan A."/>
            <person name="Dargan D.J."/>
            <person name="Gatherer D."/>
            <person name="Hayward G.S."/>
        </authorList>
    </citation>
    <scope>NUCLEOTIDE SEQUENCE [LARGE SCALE GENOMIC DNA]</scope>
    <source>
        <strain evidence="10">S34E</strain>
    </source>
</reference>
<keyword evidence="3" id="KW-1121">Modulation of host cell cycle by virus</keyword>
<keyword evidence="8" id="KW-1078">G1/S host cell cycle checkpoint dysregulation by virus</keyword>
<proteinExistence type="predicted"/>
<feature type="region of interest" description="Disordered" evidence="9">
    <location>
        <begin position="1"/>
        <end position="52"/>
    </location>
</feature>
<dbReference type="Pfam" id="PF07340">
    <property type="entry name" value="Herpes_IE1"/>
    <property type="match status" value="1"/>
</dbReference>
<keyword evidence="3" id="KW-0945">Host-virus interaction</keyword>
<dbReference type="GeneID" id="11464177"/>
<evidence type="ECO:0000256" key="1">
    <source>
        <dbReference type="ARBA" id="ARBA00004147"/>
    </source>
</evidence>
<dbReference type="RefSeq" id="YP_004940131.1">
    <property type="nucleotide sequence ID" value="NC_016447.1"/>
</dbReference>
<dbReference type="GO" id="GO:0039695">
    <property type="term" value="P:DNA-templated viral transcription"/>
    <property type="evidence" value="ECO:0007669"/>
    <property type="project" value="InterPro"/>
</dbReference>
<comment type="subcellular location">
    <subcellularLocation>
        <location evidence="1">Host nucleus</location>
    </subcellularLocation>
</comment>
<evidence type="ECO:0000256" key="9">
    <source>
        <dbReference type="SAM" id="MobiDB-lite"/>
    </source>
</evidence>
<keyword evidence="2" id="KW-1017">Isopeptide bond</keyword>
<dbReference type="EMBL" id="FJ483970">
    <property type="protein sequence ID" value="AEV80810.1"/>
    <property type="molecule type" value="Genomic_DNA"/>
</dbReference>
<evidence type="ECO:0000256" key="3">
    <source>
        <dbReference type="ARBA" id="ARBA00022504"/>
    </source>
</evidence>
<evidence type="ECO:0000256" key="6">
    <source>
        <dbReference type="ARBA" id="ARBA00022843"/>
    </source>
</evidence>
<dbReference type="GO" id="GO:0039645">
    <property type="term" value="P:symbiont-mediated perturbation of host cell cycle G1/S transition checkpoint"/>
    <property type="evidence" value="ECO:0007669"/>
    <property type="project" value="UniProtKB-KW"/>
</dbReference>
<gene>
    <name evidence="10" type="primary">UL123</name>
</gene>